<comment type="caution">
    <text evidence="3">The sequence shown here is derived from an EMBL/GenBank/DDBJ whole genome shotgun (WGS) entry which is preliminary data.</text>
</comment>
<evidence type="ECO:0000313" key="4">
    <source>
        <dbReference type="Proteomes" id="UP000646053"/>
    </source>
</evidence>
<dbReference type="Pfam" id="PF14230">
    <property type="entry name" value="DUF4333"/>
    <property type="match status" value="1"/>
</dbReference>
<evidence type="ECO:0000313" key="3">
    <source>
        <dbReference type="EMBL" id="NDJ16510.1"/>
    </source>
</evidence>
<reference evidence="3" key="1">
    <citation type="submission" date="2019-12" db="EMBL/GenBank/DDBJ databases">
        <title>High-Quality draft genome sequences of three cyanobacteria isolated from the limestone walls of the Old Cathedral of Coimbra.</title>
        <authorList>
            <person name="Tiago I."/>
            <person name="Soares F."/>
            <person name="Portugal A."/>
        </authorList>
    </citation>
    <scope>NUCLEOTIDE SEQUENCE</scope>
    <source>
        <strain evidence="3">A</strain>
    </source>
</reference>
<protein>
    <submittedName>
        <fullName evidence="3">DUF4333 domain-containing protein</fullName>
    </submittedName>
</protein>
<dbReference type="RefSeq" id="WP_162422036.1">
    <property type="nucleotide sequence ID" value="NZ_WVIE01000004.1"/>
</dbReference>
<feature type="region of interest" description="Disordered" evidence="1">
    <location>
        <begin position="230"/>
        <end position="286"/>
    </location>
</feature>
<gene>
    <name evidence="3" type="ORF">GS601_04255</name>
</gene>
<dbReference type="InterPro" id="IPR025637">
    <property type="entry name" value="DUF4333"/>
</dbReference>
<accession>A0A8J7YZZ7</accession>
<dbReference type="Proteomes" id="UP000646053">
    <property type="component" value="Unassembled WGS sequence"/>
</dbReference>
<feature type="domain" description="DUF4333" evidence="2">
    <location>
        <begin position="27"/>
        <end position="99"/>
    </location>
</feature>
<proteinExistence type="predicted"/>
<feature type="compositionally biased region" description="Low complexity" evidence="1">
    <location>
        <begin position="189"/>
        <end position="201"/>
    </location>
</feature>
<feature type="region of interest" description="Disordered" evidence="1">
    <location>
        <begin position="161"/>
        <end position="204"/>
    </location>
</feature>
<keyword evidence="4" id="KW-1185">Reference proteome</keyword>
<name>A0A8J7YZZ7_9CYAN</name>
<organism evidence="3 4">
    <name type="scientific">Myxacorys almedinensis A</name>
    <dbReference type="NCBI Taxonomy" id="2690445"/>
    <lineage>
        <taxon>Bacteria</taxon>
        <taxon>Bacillati</taxon>
        <taxon>Cyanobacteriota</taxon>
        <taxon>Cyanophyceae</taxon>
        <taxon>Leptolyngbyales</taxon>
        <taxon>Leptolyngbyaceae</taxon>
        <taxon>Myxacorys</taxon>
        <taxon>Myxacorys almedinensis</taxon>
    </lineage>
</organism>
<feature type="compositionally biased region" description="Basic and acidic residues" evidence="1">
    <location>
        <begin position="168"/>
        <end position="188"/>
    </location>
</feature>
<sequence>MSEGLEVQHKERRDRWATPILLGSMWVSVTVAGCGRTLDAANLEATIEEGIAKQGGSSLKSVICPTNVTPAEGHRFECIGVLESGSGFAIPVTQQDDRGSVLWDLPSVRGLLNLAKLQAEIERGLQKEVSQASVNCGSNPYRAVKPGETFECQIIKRDATSASSSKVKNRDSQKGDLRNADLKLESAEKTTSSPSSSTVAKPSEKIQITVQSSGDVDWQRIITLPSSTQVATGLASPTPPDATATKPGAVALPEADQSAPPPAIAPTSQPSGEDFLNQPGAADDFD</sequence>
<evidence type="ECO:0000259" key="2">
    <source>
        <dbReference type="Pfam" id="PF14230"/>
    </source>
</evidence>
<dbReference type="AlphaFoldDB" id="A0A8J7YZZ7"/>
<dbReference type="EMBL" id="WVIE01000004">
    <property type="protein sequence ID" value="NDJ16510.1"/>
    <property type="molecule type" value="Genomic_DNA"/>
</dbReference>
<evidence type="ECO:0000256" key="1">
    <source>
        <dbReference type="SAM" id="MobiDB-lite"/>
    </source>
</evidence>